<name>A0ABR7S492_AQUAC</name>
<organism evidence="2 3">
    <name type="scientific">Aquipseudomonas alcaligenes</name>
    <name type="common">Pseudomonas alcaligenes</name>
    <dbReference type="NCBI Taxonomy" id="43263"/>
    <lineage>
        <taxon>Bacteria</taxon>
        <taxon>Pseudomonadati</taxon>
        <taxon>Pseudomonadota</taxon>
        <taxon>Gammaproteobacteria</taxon>
        <taxon>Pseudomonadales</taxon>
        <taxon>Pseudomonadaceae</taxon>
        <taxon>Aquipseudomonas</taxon>
    </lineage>
</organism>
<evidence type="ECO:0000313" key="3">
    <source>
        <dbReference type="Proteomes" id="UP000744555"/>
    </source>
</evidence>
<accession>A0ABR7S492</accession>
<gene>
    <name evidence="2" type="ORF">A9179_14870</name>
</gene>
<reference evidence="2 3" key="1">
    <citation type="submission" date="2016-06" db="EMBL/GenBank/DDBJ databases">
        <authorList>
            <person name="Ramos C."/>
            <person name="Pintado A."/>
            <person name="Crespo-Gomez J.I."/>
        </authorList>
    </citation>
    <scope>NUCLEOTIDE SEQUENCE [LARGE SCALE GENOMIC DNA]</scope>
    <source>
        <strain evidence="2 3">AVO110</strain>
    </source>
</reference>
<feature type="chain" id="PRO_5045872646" evidence="1">
    <location>
        <begin position="16"/>
        <end position="94"/>
    </location>
</feature>
<keyword evidence="3" id="KW-1185">Reference proteome</keyword>
<keyword evidence="1" id="KW-0732">Signal</keyword>
<comment type="caution">
    <text evidence="2">The sequence shown here is derived from an EMBL/GenBank/DDBJ whole genome shotgun (WGS) entry which is preliminary data.</text>
</comment>
<protein>
    <submittedName>
        <fullName evidence="2">Uncharacterized protein</fullName>
    </submittedName>
</protein>
<sequence length="94" mass="10124">MIGAALLLASLSAMAGAWSTQERDTFEQGCLISARDALDEGLAKQYCSCTVTGIEQSFTPPQLAALQGQQLPPELLDKLRDVSQRCQKRIAGQL</sequence>
<evidence type="ECO:0000256" key="1">
    <source>
        <dbReference type="SAM" id="SignalP"/>
    </source>
</evidence>
<dbReference type="Proteomes" id="UP000744555">
    <property type="component" value="Unassembled WGS sequence"/>
</dbReference>
<proteinExistence type="predicted"/>
<evidence type="ECO:0000313" key="2">
    <source>
        <dbReference type="EMBL" id="MBC9251552.1"/>
    </source>
</evidence>
<feature type="signal peptide" evidence="1">
    <location>
        <begin position="1"/>
        <end position="15"/>
    </location>
</feature>
<dbReference type="EMBL" id="LZEU01000001">
    <property type="protein sequence ID" value="MBC9251552.1"/>
    <property type="molecule type" value="Genomic_DNA"/>
</dbReference>